<feature type="chain" id="PRO_5045114932" description="DUF4465 domain-containing protein" evidence="1">
    <location>
        <begin position="23"/>
        <end position="261"/>
    </location>
</feature>
<gene>
    <name evidence="2" type="ORF">PEPS_15990</name>
</gene>
<accession>A0ABM7VEJ0</accession>
<name>A0ABM7VEJ0_9BACT</name>
<keyword evidence="3" id="KW-1185">Reference proteome</keyword>
<organism evidence="2 3">
    <name type="scientific">Persicobacter psychrovividus</name>
    <dbReference type="NCBI Taxonomy" id="387638"/>
    <lineage>
        <taxon>Bacteria</taxon>
        <taxon>Pseudomonadati</taxon>
        <taxon>Bacteroidota</taxon>
        <taxon>Cytophagia</taxon>
        <taxon>Cytophagales</taxon>
        <taxon>Persicobacteraceae</taxon>
        <taxon>Persicobacter</taxon>
    </lineage>
</organism>
<dbReference type="Proteomes" id="UP001354989">
    <property type="component" value="Chromosome"/>
</dbReference>
<proteinExistence type="predicted"/>
<evidence type="ECO:0008006" key="4">
    <source>
        <dbReference type="Google" id="ProtNLM"/>
    </source>
</evidence>
<dbReference type="InterPro" id="IPR027828">
    <property type="entry name" value="DUF4465"/>
</dbReference>
<protein>
    <recommendedName>
        <fullName evidence="4">DUF4465 domain-containing protein</fullName>
    </recommendedName>
</protein>
<dbReference type="RefSeq" id="WP_338396726.1">
    <property type="nucleotide sequence ID" value="NZ_AP025292.1"/>
</dbReference>
<keyword evidence="1" id="KW-0732">Signal</keyword>
<sequence length="261" mass="29255">MLKKYLSLLSVLLLITSCDSQTNPPKTIEFNHLFLPKAESAWYGQDHLKENIQYGRKTDHTTFESGIASFDNYFITQKLFGNLTAQYDGFAYSNKTTKEFDPATINPTFNSLYELLSVSSNKGNYLIYKNSTELKKSISFSHPVKPTSITISNTGQTYLSILNGNPDPSAGKQFTKGDWLKVIFTGKNEQGETTGSQEFYLADFRSSRPYAIQKWTNVDLSALGSVNQIDISFACSDTAVYDGKTYINTPAMLSIKKIQLQ</sequence>
<dbReference type="Pfam" id="PF14717">
    <property type="entry name" value="DUF4465"/>
    <property type="match status" value="1"/>
</dbReference>
<reference evidence="2 3" key="1">
    <citation type="submission" date="2021-12" db="EMBL/GenBank/DDBJ databases">
        <title>Genome sequencing of bacteria with rrn-lacking chromosome and rrn-plasmid.</title>
        <authorList>
            <person name="Anda M."/>
            <person name="Iwasaki W."/>
        </authorList>
    </citation>
    <scope>NUCLEOTIDE SEQUENCE [LARGE SCALE GENOMIC DNA]</scope>
    <source>
        <strain evidence="2 3">NBRC 101262</strain>
    </source>
</reference>
<dbReference type="Gene3D" id="2.60.120.1350">
    <property type="entry name" value="Protein of unknown function DUF4465"/>
    <property type="match status" value="1"/>
</dbReference>
<evidence type="ECO:0000313" key="2">
    <source>
        <dbReference type="EMBL" id="BDC99318.1"/>
    </source>
</evidence>
<feature type="signal peptide" evidence="1">
    <location>
        <begin position="1"/>
        <end position="22"/>
    </location>
</feature>
<dbReference type="EMBL" id="AP025292">
    <property type="protein sequence ID" value="BDC99318.1"/>
    <property type="molecule type" value="Genomic_DNA"/>
</dbReference>
<dbReference type="PROSITE" id="PS51257">
    <property type="entry name" value="PROKAR_LIPOPROTEIN"/>
    <property type="match status" value="1"/>
</dbReference>
<evidence type="ECO:0000256" key="1">
    <source>
        <dbReference type="SAM" id="SignalP"/>
    </source>
</evidence>
<evidence type="ECO:0000313" key="3">
    <source>
        <dbReference type="Proteomes" id="UP001354989"/>
    </source>
</evidence>